<keyword evidence="1" id="KW-1133">Transmembrane helix</keyword>
<evidence type="ECO:0000313" key="3">
    <source>
        <dbReference type="WBParaSite" id="nRc.2.0.1.t43552-RA"/>
    </source>
</evidence>
<keyword evidence="2" id="KW-1185">Reference proteome</keyword>
<protein>
    <submittedName>
        <fullName evidence="3">Uncharacterized protein</fullName>
    </submittedName>
</protein>
<evidence type="ECO:0000256" key="1">
    <source>
        <dbReference type="SAM" id="Phobius"/>
    </source>
</evidence>
<feature type="transmembrane region" description="Helical" evidence="1">
    <location>
        <begin position="21"/>
        <end position="41"/>
    </location>
</feature>
<keyword evidence="1" id="KW-0812">Transmembrane</keyword>
<proteinExistence type="predicted"/>
<accession>A0A915KX72</accession>
<organism evidence="2 3">
    <name type="scientific">Romanomermis culicivorax</name>
    <name type="common">Nematode worm</name>
    <dbReference type="NCBI Taxonomy" id="13658"/>
    <lineage>
        <taxon>Eukaryota</taxon>
        <taxon>Metazoa</taxon>
        <taxon>Ecdysozoa</taxon>
        <taxon>Nematoda</taxon>
        <taxon>Enoplea</taxon>
        <taxon>Dorylaimia</taxon>
        <taxon>Mermithida</taxon>
        <taxon>Mermithoidea</taxon>
        <taxon>Mermithidae</taxon>
        <taxon>Romanomermis</taxon>
    </lineage>
</organism>
<keyword evidence="1" id="KW-0472">Membrane</keyword>
<sequence length="212" mass="24244">MMYECLMAINGMDKFTIRATLVDHTPAQLTIACVLIAPIVVSIDAWKLKFGYCVPWTPKKAVGDILFVVYRIIRLLFCILIMCHPCGLLEVERIDSSSLKQPSSCYLETSHTQFYYSNKKYIVHHLSIDWPIYAMPKYTPGKKQCKNLVPLYAFWTNYIMAQICETTGPAGLPHHLLLLTTFVGHLHRMPSLSHTTTSQYGTRWLAIETRAK</sequence>
<dbReference type="Proteomes" id="UP000887565">
    <property type="component" value="Unplaced"/>
</dbReference>
<evidence type="ECO:0000313" key="2">
    <source>
        <dbReference type="Proteomes" id="UP000887565"/>
    </source>
</evidence>
<feature type="transmembrane region" description="Helical" evidence="1">
    <location>
        <begin position="61"/>
        <end position="83"/>
    </location>
</feature>
<name>A0A915KX72_ROMCU</name>
<reference evidence="3" key="1">
    <citation type="submission" date="2022-11" db="UniProtKB">
        <authorList>
            <consortium name="WormBaseParasite"/>
        </authorList>
    </citation>
    <scope>IDENTIFICATION</scope>
</reference>
<dbReference type="WBParaSite" id="nRc.2.0.1.t43552-RA">
    <property type="protein sequence ID" value="nRc.2.0.1.t43552-RA"/>
    <property type="gene ID" value="nRc.2.0.1.g43552"/>
</dbReference>
<dbReference type="AlphaFoldDB" id="A0A915KX72"/>